<dbReference type="GO" id="GO:0016747">
    <property type="term" value="F:acyltransferase activity, transferring groups other than amino-acyl groups"/>
    <property type="evidence" value="ECO:0007669"/>
    <property type="project" value="InterPro"/>
</dbReference>
<dbReference type="RefSeq" id="WP_136790826.1">
    <property type="nucleotide sequence ID" value="NZ_SWAU01000001.1"/>
</dbReference>
<dbReference type="Gene3D" id="3.40.630.30">
    <property type="match status" value="1"/>
</dbReference>
<protein>
    <submittedName>
        <fullName evidence="2">GNAT family N-acetyltransferase</fullName>
    </submittedName>
</protein>
<evidence type="ECO:0000259" key="1">
    <source>
        <dbReference type="PROSITE" id="PS51186"/>
    </source>
</evidence>
<gene>
    <name evidence="2" type="ORF">FAZ78_00445</name>
</gene>
<name>A0A4U0Z028_9RHOB</name>
<accession>A0A4U0Z028</accession>
<comment type="caution">
    <text evidence="2">The sequence shown here is derived from an EMBL/GenBank/DDBJ whole genome shotgun (WGS) entry which is preliminary data.</text>
</comment>
<dbReference type="Proteomes" id="UP000306340">
    <property type="component" value="Unassembled WGS sequence"/>
</dbReference>
<proteinExistence type="predicted"/>
<feature type="domain" description="N-acetyltransferase" evidence="1">
    <location>
        <begin position="42"/>
        <end position="197"/>
    </location>
</feature>
<dbReference type="InterPro" id="IPR000182">
    <property type="entry name" value="GNAT_dom"/>
</dbReference>
<dbReference type="AlphaFoldDB" id="A0A4U0Z028"/>
<sequence length="205" mass="21984">MTQSPLSLSADATSPLAGTVAPARVGGSGLPFAIPTVTTARLILREPRESDLDVMERAFRSESSRYVGGPLNRRGCWRSLLSTIGHWALRGYGLWSVETKAGALVGRVGVIRHDGRDEPELGWHIYEGYEGLGYAHEAALAARDYAGTVWGMGPLACIIAPENARSIALALRMGAQLESVISDEDGPLHLYRHPAVEDGGMEAYA</sequence>
<evidence type="ECO:0000313" key="3">
    <source>
        <dbReference type="Proteomes" id="UP000306340"/>
    </source>
</evidence>
<keyword evidence="2" id="KW-0808">Transferase</keyword>
<dbReference type="Pfam" id="PF13302">
    <property type="entry name" value="Acetyltransf_3"/>
    <property type="match status" value="1"/>
</dbReference>
<dbReference type="PANTHER" id="PTHR43792:SF1">
    <property type="entry name" value="N-ACETYLTRANSFERASE DOMAIN-CONTAINING PROTEIN"/>
    <property type="match status" value="1"/>
</dbReference>
<dbReference type="InterPro" id="IPR016181">
    <property type="entry name" value="Acyl_CoA_acyltransferase"/>
</dbReference>
<dbReference type="PROSITE" id="PS51186">
    <property type="entry name" value="GNAT"/>
    <property type="match status" value="1"/>
</dbReference>
<dbReference type="EMBL" id="SWAU01000001">
    <property type="protein sequence ID" value="TKA98560.1"/>
    <property type="molecule type" value="Genomic_DNA"/>
</dbReference>
<reference evidence="2 3" key="1">
    <citation type="submission" date="2019-04" db="EMBL/GenBank/DDBJ databases">
        <title>Crypto-aerobic microbial life in anoxic (sulfidic) marine sediments.</title>
        <authorList>
            <person name="Bhattacharya S."/>
            <person name="Roy C."/>
            <person name="Mondal N."/>
            <person name="Sarkar J."/>
            <person name="Mandal S."/>
            <person name="Rameez M.J."/>
            <person name="Ghosh W."/>
        </authorList>
    </citation>
    <scope>NUCLEOTIDE SEQUENCE [LARGE SCALE GENOMIC DNA]</scope>
    <source>
        <strain evidence="2 3">SBBC</strain>
    </source>
</reference>
<dbReference type="PANTHER" id="PTHR43792">
    <property type="entry name" value="GNAT FAMILY, PUTATIVE (AFU_ORTHOLOGUE AFUA_3G00765)-RELATED-RELATED"/>
    <property type="match status" value="1"/>
</dbReference>
<organism evidence="2 3">
    <name type="scientific">Cereibacter changlensis</name>
    <dbReference type="NCBI Taxonomy" id="402884"/>
    <lineage>
        <taxon>Bacteria</taxon>
        <taxon>Pseudomonadati</taxon>
        <taxon>Pseudomonadota</taxon>
        <taxon>Alphaproteobacteria</taxon>
        <taxon>Rhodobacterales</taxon>
        <taxon>Paracoccaceae</taxon>
        <taxon>Cereibacter</taxon>
    </lineage>
</organism>
<dbReference type="InterPro" id="IPR051531">
    <property type="entry name" value="N-acetyltransferase"/>
</dbReference>
<evidence type="ECO:0000313" key="2">
    <source>
        <dbReference type="EMBL" id="TKA98560.1"/>
    </source>
</evidence>
<dbReference type="SUPFAM" id="SSF55729">
    <property type="entry name" value="Acyl-CoA N-acyltransferases (Nat)"/>
    <property type="match status" value="1"/>
</dbReference>